<name>A0ABV9FVA8_9NOCA</name>
<dbReference type="InterPro" id="IPR058333">
    <property type="entry name" value="DUF8020"/>
</dbReference>
<protein>
    <submittedName>
        <fullName evidence="3">Ammonium transporter</fullName>
    </submittedName>
</protein>
<gene>
    <name evidence="3" type="ORF">ACFO6S_11215</name>
</gene>
<evidence type="ECO:0000256" key="1">
    <source>
        <dbReference type="SAM" id="SignalP"/>
    </source>
</evidence>
<dbReference type="EMBL" id="JBHSFO010000004">
    <property type="protein sequence ID" value="MFC4604254.1"/>
    <property type="molecule type" value="Genomic_DNA"/>
</dbReference>
<keyword evidence="1" id="KW-0732">Signal</keyword>
<feature type="domain" description="DUF8020" evidence="2">
    <location>
        <begin position="37"/>
        <end position="108"/>
    </location>
</feature>
<feature type="signal peptide" evidence="1">
    <location>
        <begin position="1"/>
        <end position="26"/>
    </location>
</feature>
<sequence>MRMKKLAATAVLSIAALGIGAGTAYAAPAAPATDGNINWESNVEGKSVVTTIDAGAFKVSGDGKNVELQDGNGNAVVSLPLAFQLADLQFPMTQTVSEDGKTLTMTPVFDLGKAKPIAAEAKGDRTVSGIAIKDIASPEENLMAQQTFTSQLAVATASGGLIGTIIGAVVGTFIMPAIGTITGAGVGGIAGTVIVGGPTLIAAGIGLAQTLTAAPGTTMYAK</sequence>
<evidence type="ECO:0000313" key="3">
    <source>
        <dbReference type="EMBL" id="MFC4604254.1"/>
    </source>
</evidence>
<dbReference type="RefSeq" id="WP_378416887.1">
    <property type="nucleotide sequence ID" value="NZ_JBHSFO010000004.1"/>
</dbReference>
<evidence type="ECO:0000259" key="2">
    <source>
        <dbReference type="Pfam" id="PF26059"/>
    </source>
</evidence>
<reference evidence="4" key="1">
    <citation type="journal article" date="2019" name="Int. J. Syst. Evol. Microbiol.">
        <title>The Global Catalogue of Microorganisms (GCM) 10K type strain sequencing project: providing services to taxonomists for standard genome sequencing and annotation.</title>
        <authorList>
            <consortium name="The Broad Institute Genomics Platform"/>
            <consortium name="The Broad Institute Genome Sequencing Center for Infectious Disease"/>
            <person name="Wu L."/>
            <person name="Ma J."/>
        </authorList>
    </citation>
    <scope>NUCLEOTIDE SEQUENCE [LARGE SCALE GENOMIC DNA]</scope>
    <source>
        <strain evidence="4">CCUG 54520</strain>
    </source>
</reference>
<dbReference type="Pfam" id="PF26059">
    <property type="entry name" value="DUF8020"/>
    <property type="match status" value="1"/>
</dbReference>
<organism evidence="3 4">
    <name type="scientific">Rhodococcus kronopolitis</name>
    <dbReference type="NCBI Taxonomy" id="1460226"/>
    <lineage>
        <taxon>Bacteria</taxon>
        <taxon>Bacillati</taxon>
        <taxon>Actinomycetota</taxon>
        <taxon>Actinomycetes</taxon>
        <taxon>Mycobacteriales</taxon>
        <taxon>Nocardiaceae</taxon>
        <taxon>Rhodococcus</taxon>
    </lineage>
</organism>
<keyword evidence="4" id="KW-1185">Reference proteome</keyword>
<evidence type="ECO:0000313" key="4">
    <source>
        <dbReference type="Proteomes" id="UP001595914"/>
    </source>
</evidence>
<accession>A0ABV9FVA8</accession>
<dbReference type="Proteomes" id="UP001595914">
    <property type="component" value="Unassembled WGS sequence"/>
</dbReference>
<proteinExistence type="predicted"/>
<comment type="caution">
    <text evidence="3">The sequence shown here is derived from an EMBL/GenBank/DDBJ whole genome shotgun (WGS) entry which is preliminary data.</text>
</comment>
<feature type="chain" id="PRO_5045062638" evidence="1">
    <location>
        <begin position="27"/>
        <end position="222"/>
    </location>
</feature>